<evidence type="ECO:0000313" key="2">
    <source>
        <dbReference type="EMBL" id="OHA27337.1"/>
    </source>
</evidence>
<organism evidence="2 3">
    <name type="scientific">Candidatus Taylorbacteria bacterium RIFCSPHIGHO2_02_FULL_46_13</name>
    <dbReference type="NCBI Taxonomy" id="1802312"/>
    <lineage>
        <taxon>Bacteria</taxon>
        <taxon>Candidatus Tayloriibacteriota</taxon>
    </lineage>
</organism>
<dbReference type="AlphaFoldDB" id="A0A1G2MTZ1"/>
<feature type="transmembrane region" description="Helical" evidence="1">
    <location>
        <begin position="21"/>
        <end position="40"/>
    </location>
</feature>
<name>A0A1G2MTZ1_9BACT</name>
<accession>A0A1G2MTZ1</accession>
<keyword evidence="1" id="KW-0472">Membrane</keyword>
<gene>
    <name evidence="2" type="ORF">A3C06_00610</name>
</gene>
<proteinExistence type="predicted"/>
<comment type="caution">
    <text evidence="2">The sequence shown here is derived from an EMBL/GenBank/DDBJ whole genome shotgun (WGS) entry which is preliminary data.</text>
</comment>
<evidence type="ECO:0000256" key="1">
    <source>
        <dbReference type="SAM" id="Phobius"/>
    </source>
</evidence>
<evidence type="ECO:0000313" key="3">
    <source>
        <dbReference type="Proteomes" id="UP000177565"/>
    </source>
</evidence>
<dbReference type="STRING" id="1802312.A3C06_00610"/>
<dbReference type="EMBL" id="MHRQ01000006">
    <property type="protein sequence ID" value="OHA27337.1"/>
    <property type="molecule type" value="Genomic_DNA"/>
</dbReference>
<keyword evidence="1" id="KW-0812">Transmembrane</keyword>
<keyword evidence="1" id="KW-1133">Transmembrane helix</keyword>
<sequence>MNAKWRHFLKLFDGTFFKMSLQFLAIVFVVFVILFALGYLEAGGRGGPVPTASPDGFSK</sequence>
<reference evidence="2 3" key="1">
    <citation type="journal article" date="2016" name="Nat. Commun.">
        <title>Thousands of microbial genomes shed light on interconnected biogeochemical processes in an aquifer system.</title>
        <authorList>
            <person name="Anantharaman K."/>
            <person name="Brown C.T."/>
            <person name="Hug L.A."/>
            <person name="Sharon I."/>
            <person name="Castelle C.J."/>
            <person name="Probst A.J."/>
            <person name="Thomas B.C."/>
            <person name="Singh A."/>
            <person name="Wilkins M.J."/>
            <person name="Karaoz U."/>
            <person name="Brodie E.L."/>
            <person name="Williams K.H."/>
            <person name="Hubbard S.S."/>
            <person name="Banfield J.F."/>
        </authorList>
    </citation>
    <scope>NUCLEOTIDE SEQUENCE [LARGE SCALE GENOMIC DNA]</scope>
</reference>
<dbReference type="Proteomes" id="UP000177565">
    <property type="component" value="Unassembled WGS sequence"/>
</dbReference>
<protein>
    <submittedName>
        <fullName evidence="2">Uncharacterized protein</fullName>
    </submittedName>
</protein>